<reference evidence="1 2" key="1">
    <citation type="submission" date="2017-05" db="EMBL/GenBank/DDBJ databases">
        <authorList>
            <person name="Varghese N."/>
            <person name="Submissions S."/>
        </authorList>
    </citation>
    <scope>NUCLEOTIDE SEQUENCE [LARGE SCALE GENOMIC DNA]</scope>
    <source>
        <strain evidence="1 2">DSM 45474</strain>
    </source>
</reference>
<name>A0A521C9L4_9BACL</name>
<keyword evidence="1" id="KW-0436">Ligase</keyword>
<keyword evidence="2" id="KW-1185">Reference proteome</keyword>
<protein>
    <submittedName>
        <fullName evidence="1">Phage phiEco32-like COOH.NH2 ligase-type 2</fullName>
    </submittedName>
</protein>
<dbReference type="OrthoDB" id="2078085at2"/>
<dbReference type="Pfam" id="PF14395">
    <property type="entry name" value="COOH-NH2_lig"/>
    <property type="match status" value="1"/>
</dbReference>
<gene>
    <name evidence="1" type="ORF">SAMN06264849_103214</name>
</gene>
<dbReference type="RefSeq" id="WP_142504959.1">
    <property type="nucleotide sequence ID" value="NZ_FXTI01000003.1"/>
</dbReference>
<evidence type="ECO:0000313" key="1">
    <source>
        <dbReference type="EMBL" id="SMO56064.1"/>
    </source>
</evidence>
<sequence length="459" mass="52772">MEPLNLPIQGAVSEQTMQNQLVTSQNTLVSSIRIEGLQNRSYENQMMTLNVEEAVNGATDRDYKIAVLKLHGIAVADKKLLVTKKYIVSVFQTKVTRMYRSRQQKAWLAGKASTKRETFQSVDLNENTRECRRVKTLSIRALYALGLDYGVVKIGIRAGNMVEVQDVIPGPKLNREMEKSFFHALSGYVKSLPHTLVPLDQVILGADPEFIMRKNNGSLIMASDYFPRFGRVGCDAIWYGQNRSAKPLVEIRPQPTRDPRQLVIRLYKGMLQASKRVNITDVQWLAGALPHPGFPLGGHIHFSGVYLNFKLLRALDHYLALPLVLVEDPIGVRRRPRYGYLGDYRNQFHGGFEYRTLPSWLVSPTLTKGVLALAKLVVARYPILKADDLKRYTVQKAYYDGNKEQLKPIVSRLWEELKGLDDYQRYQRYLDSFFRMLFSDKTWNESKDIRKLWKIPPYR</sequence>
<proteinExistence type="predicted"/>
<accession>A0A521C9L4</accession>
<dbReference type="EMBL" id="FXTI01000003">
    <property type="protein sequence ID" value="SMO56064.1"/>
    <property type="molecule type" value="Genomic_DNA"/>
</dbReference>
<dbReference type="AlphaFoldDB" id="A0A521C9L4"/>
<dbReference type="GO" id="GO:0016874">
    <property type="term" value="F:ligase activity"/>
    <property type="evidence" value="ECO:0007669"/>
    <property type="project" value="UniProtKB-KW"/>
</dbReference>
<dbReference type="Proteomes" id="UP000315636">
    <property type="component" value="Unassembled WGS sequence"/>
</dbReference>
<organism evidence="1 2">
    <name type="scientific">Melghirimyces algeriensis</name>
    <dbReference type="NCBI Taxonomy" id="910412"/>
    <lineage>
        <taxon>Bacteria</taxon>
        <taxon>Bacillati</taxon>
        <taxon>Bacillota</taxon>
        <taxon>Bacilli</taxon>
        <taxon>Bacillales</taxon>
        <taxon>Thermoactinomycetaceae</taxon>
        <taxon>Melghirimyces</taxon>
    </lineage>
</organism>
<evidence type="ECO:0000313" key="2">
    <source>
        <dbReference type="Proteomes" id="UP000315636"/>
    </source>
</evidence>
<dbReference type="InterPro" id="IPR025681">
    <property type="entry name" value="COOH-NH2_lig"/>
</dbReference>